<dbReference type="GO" id="GO:0000272">
    <property type="term" value="P:polysaccharide catabolic process"/>
    <property type="evidence" value="ECO:0007669"/>
    <property type="project" value="InterPro"/>
</dbReference>
<evidence type="ECO:0000313" key="3">
    <source>
        <dbReference type="Proteomes" id="UP000004259"/>
    </source>
</evidence>
<dbReference type="CDD" id="cd14256">
    <property type="entry name" value="Dockerin_I"/>
    <property type="match status" value="1"/>
</dbReference>
<comment type="caution">
    <text evidence="2">The sequence shown here is derived from an EMBL/GenBank/DDBJ whole genome shotgun (WGS) entry which is preliminary data.</text>
</comment>
<dbReference type="Proteomes" id="UP000004259">
    <property type="component" value="Unassembled WGS sequence"/>
</dbReference>
<protein>
    <submittedName>
        <fullName evidence="2">Dockerin type I repeat protein</fullName>
    </submittedName>
</protein>
<feature type="domain" description="Dockerin" evidence="1">
    <location>
        <begin position="318"/>
        <end position="386"/>
    </location>
</feature>
<dbReference type="GO" id="GO:0004553">
    <property type="term" value="F:hydrolase activity, hydrolyzing O-glycosyl compounds"/>
    <property type="evidence" value="ECO:0007669"/>
    <property type="project" value="InterPro"/>
</dbReference>
<gene>
    <name evidence="2" type="ORF">CUS_5553</name>
</gene>
<dbReference type="InterPro" id="IPR018247">
    <property type="entry name" value="EF_Hand_1_Ca_BS"/>
</dbReference>
<evidence type="ECO:0000313" key="2">
    <source>
        <dbReference type="EMBL" id="EGC04218.1"/>
    </source>
</evidence>
<evidence type="ECO:0000259" key="1">
    <source>
        <dbReference type="PROSITE" id="PS51766"/>
    </source>
</evidence>
<dbReference type="SUPFAM" id="SSF63446">
    <property type="entry name" value="Type I dockerin domain"/>
    <property type="match status" value="1"/>
</dbReference>
<dbReference type="Pfam" id="PF00404">
    <property type="entry name" value="Dockerin_1"/>
    <property type="match status" value="1"/>
</dbReference>
<dbReference type="EMBL" id="ADKM02000032">
    <property type="protein sequence ID" value="EGC04218.1"/>
    <property type="molecule type" value="Genomic_DNA"/>
</dbReference>
<dbReference type="Gene3D" id="1.10.1330.10">
    <property type="entry name" value="Dockerin domain"/>
    <property type="match status" value="1"/>
</dbReference>
<organism evidence="2 3">
    <name type="scientific">Ruminococcus albus 8</name>
    <dbReference type="NCBI Taxonomy" id="246199"/>
    <lineage>
        <taxon>Bacteria</taxon>
        <taxon>Bacillati</taxon>
        <taxon>Bacillota</taxon>
        <taxon>Clostridia</taxon>
        <taxon>Eubacteriales</taxon>
        <taxon>Oscillospiraceae</taxon>
        <taxon>Ruminococcus</taxon>
    </lineage>
</organism>
<accession>E9S937</accession>
<sequence length="757" mass="84541">MERSGVSRKNGMGVVFMLKKLFAFITALVLAAGGLSAYAEANEDEVLLPPPHEKWVSDYDEVEAGVLKYIKDNGLDARVVPPEEKSVYDRLDSVTVQGDEKTVKRIMDYSTLQGYIFKSGSGVVTGHYYTDEGSEPSPEPKPLAHVDGFEVLNSFGSYTWNEKLNKQSCISDAPDKDAVYVKGWFGTDFNSCITYSAGSLCRLNNEDICKRLKDWYRDYSLTDDMREKFAPGTVCDIAILRNCEVNFFDESGEQITILLSYIMTDNYGTVPAVRFSFDDSSHRYSDYRYEIVGDDCPLLEIFEGIESFLGDLDKAVDYDFLTGDINGDDALNVSDISRLAAQIKGIKPVGAEKMKFADTNADGKINVTDMTTLAAKVKGIGGGIRDNELICSMLTKYAQKKGIVVKIEPRGMGTELSEHSRQVVVHLNADDPDNAEKRRLLEEFMSRKMIDRSSVFFYEEAEEPMFTVIKSNAEKNLDDTDIEKWLDSYGDRQAAYGYTSRAVSPEYYSSGSLCKALDDSADNRLRAWYENFKAPAETVSGFAEDDGSAVEKLYFFDSSRKQVTIERSGSIIKIDGKAYAAASLTDCPAAEIFAELRSCINEFDSGITDERYTIIPLEEGETASGIFDAPLSAYENRCVYIWFKSPETVSGSFVRLNSPADWRNYSDFAKQREIPAAADYKLSDKLPDSGISAEIYFRESSGKPICLRTQQRLDKNGNICFVFNDGKELYMASDLPMLDLENIVLKAEGYLDGLKAE</sequence>
<proteinExistence type="predicted"/>
<dbReference type="eggNOG" id="COG1404">
    <property type="taxonomic scope" value="Bacteria"/>
</dbReference>
<dbReference type="AlphaFoldDB" id="E9S937"/>
<dbReference type="InterPro" id="IPR002105">
    <property type="entry name" value="Dockerin_1_rpt"/>
</dbReference>
<keyword evidence="3" id="KW-1185">Reference proteome</keyword>
<name>E9S937_RUMAL</name>
<dbReference type="STRING" id="246199.CUS_5553"/>
<dbReference type="PROSITE" id="PS00018">
    <property type="entry name" value="EF_HAND_1"/>
    <property type="match status" value="1"/>
</dbReference>
<dbReference type="InterPro" id="IPR036439">
    <property type="entry name" value="Dockerin_dom_sf"/>
</dbReference>
<dbReference type="InterPro" id="IPR016134">
    <property type="entry name" value="Dockerin_dom"/>
</dbReference>
<reference evidence="2 3" key="1">
    <citation type="submission" date="2011-02" db="EMBL/GenBank/DDBJ databases">
        <authorList>
            <person name="Nelson K.E."/>
            <person name="Sutton G."/>
            <person name="Torralba M."/>
            <person name="Durkin S."/>
            <person name="Harkins D."/>
            <person name="Montgomery R."/>
            <person name="Ziemer C."/>
            <person name="Klaassens E."/>
            <person name="Ocuiv P."/>
            <person name="Morrison M."/>
        </authorList>
    </citation>
    <scope>NUCLEOTIDE SEQUENCE [LARGE SCALE GENOMIC DNA]</scope>
    <source>
        <strain evidence="2 3">8</strain>
    </source>
</reference>
<dbReference type="PROSITE" id="PS51766">
    <property type="entry name" value="DOCKERIN"/>
    <property type="match status" value="1"/>
</dbReference>